<sequence>MGEIYFEKQPFTKEALRKLEGPFIDDYPVVYIIYSETGKPTAYIGQTVHAKQRMYQHLKDPKRKRLNQILVIGYEKFNQSATYNIESNLINYFIAEKRYQLQNVSQTTVSQIHNYYDKAYYHREVFKDIWQGLKTKQIVQQDIEVLENRDVFKLSPYKSLSASQLHVKNEILDYCTRHITQAGQHVFLIKGEAGTGKSVVLSSLFNTLQDYAHDKSSTLYQAENYLLVNHSEMIKTYESIAESLPNLKKKNFLKPTSFINKVDSGAIKHADVVLVDEAHLLLSKADAYNNFNYDNQLEEIIKRSKVTVVIFDPKQVLKLKSYWNDETIQQIVAPYQPKLYHLTDQFRIQASQQVPDWIDQFIQGRFLPIPKETAGFEFKVFKNGEAIKQAIFEKNATVGLSRLVSTFDYLHKKDGNQYMVDEHGINLPWNQTSAKTTWAEEAATVKEVGSIYTVQGFDLNYVGVVIGPSVRYDHATDQLVIDPAKYKDTEAYRKRSDLTKTEHDQLKINIILNSLNVLMKRGIHGLYLYATDPALREKLLELEREGKR</sequence>
<accession>A0A2V3W0Q4</accession>
<dbReference type="CDD" id="cd10439">
    <property type="entry name" value="GIY-YIG_COG3410"/>
    <property type="match status" value="1"/>
</dbReference>
<protein>
    <recommendedName>
        <fullName evidence="1">GIY-YIG domain-containing protein</fullName>
    </recommendedName>
</protein>
<dbReference type="InterPro" id="IPR027417">
    <property type="entry name" value="P-loop_NTPase"/>
</dbReference>
<dbReference type="EMBL" id="QJJR01000016">
    <property type="protein sequence ID" value="PXW87356.1"/>
    <property type="molecule type" value="Genomic_DNA"/>
</dbReference>
<comment type="caution">
    <text evidence="2">The sequence shown here is derived from an EMBL/GenBank/DDBJ whole genome shotgun (WGS) entry which is preliminary data.</text>
</comment>
<organism evidence="2 3">
    <name type="scientific">Streptohalobacillus salinus</name>
    <dbReference type="NCBI Taxonomy" id="621096"/>
    <lineage>
        <taxon>Bacteria</taxon>
        <taxon>Bacillati</taxon>
        <taxon>Bacillota</taxon>
        <taxon>Bacilli</taxon>
        <taxon>Bacillales</taxon>
        <taxon>Bacillaceae</taxon>
        <taxon>Streptohalobacillus</taxon>
    </lineage>
</organism>
<gene>
    <name evidence="2" type="ORF">DES38_11643</name>
</gene>
<dbReference type="SUPFAM" id="SSF52540">
    <property type="entry name" value="P-loop containing nucleoside triphosphate hydrolases"/>
    <property type="match status" value="1"/>
</dbReference>
<dbReference type="RefSeq" id="WP_110252116.1">
    <property type="nucleotide sequence ID" value="NZ_QJJR01000016.1"/>
</dbReference>
<name>A0A2V3W0Q4_9BACI</name>
<dbReference type="SMART" id="SM00465">
    <property type="entry name" value="GIYc"/>
    <property type="match status" value="1"/>
</dbReference>
<dbReference type="OrthoDB" id="3193269at2"/>
<proteinExistence type="predicted"/>
<dbReference type="Gene3D" id="3.40.50.300">
    <property type="entry name" value="P-loop containing nucleotide triphosphate hydrolases"/>
    <property type="match status" value="1"/>
</dbReference>
<feature type="domain" description="GIY-YIG" evidence="1">
    <location>
        <begin position="26"/>
        <end position="101"/>
    </location>
</feature>
<dbReference type="Proteomes" id="UP000247922">
    <property type="component" value="Unassembled WGS sequence"/>
</dbReference>
<keyword evidence="3" id="KW-1185">Reference proteome</keyword>
<dbReference type="InterPro" id="IPR035901">
    <property type="entry name" value="GIY-YIG_endonuc_sf"/>
</dbReference>
<dbReference type="InterPro" id="IPR000305">
    <property type="entry name" value="GIY-YIG_endonuc"/>
</dbReference>
<evidence type="ECO:0000313" key="3">
    <source>
        <dbReference type="Proteomes" id="UP000247922"/>
    </source>
</evidence>
<dbReference type="AlphaFoldDB" id="A0A2V3W0Q4"/>
<evidence type="ECO:0000313" key="2">
    <source>
        <dbReference type="EMBL" id="PXW87356.1"/>
    </source>
</evidence>
<dbReference type="Pfam" id="PF09848">
    <property type="entry name" value="SLFN-g3_helicase"/>
    <property type="match status" value="1"/>
</dbReference>
<dbReference type="InterPro" id="IPR018647">
    <property type="entry name" value="SLFN_3-like_DNA/RNA_helicase"/>
</dbReference>
<dbReference type="SUPFAM" id="SSF82771">
    <property type="entry name" value="GIY-YIG endonuclease"/>
    <property type="match status" value="1"/>
</dbReference>
<dbReference type="PROSITE" id="PS50164">
    <property type="entry name" value="GIY_YIG"/>
    <property type="match status" value="1"/>
</dbReference>
<evidence type="ECO:0000259" key="1">
    <source>
        <dbReference type="PROSITE" id="PS50164"/>
    </source>
</evidence>
<reference evidence="2 3" key="1">
    <citation type="submission" date="2018-05" db="EMBL/GenBank/DDBJ databases">
        <title>Genomic Encyclopedia of Type Strains, Phase IV (KMG-IV): sequencing the most valuable type-strain genomes for metagenomic binning, comparative biology and taxonomic classification.</title>
        <authorList>
            <person name="Goeker M."/>
        </authorList>
    </citation>
    <scope>NUCLEOTIDE SEQUENCE [LARGE SCALE GENOMIC DNA]</scope>
    <source>
        <strain evidence="2 3">DSM 22440</strain>
    </source>
</reference>
<dbReference type="Pfam" id="PF01541">
    <property type="entry name" value="GIY-YIG"/>
    <property type="match status" value="1"/>
</dbReference>